<dbReference type="AlphaFoldDB" id="A0A1X7SZ49"/>
<dbReference type="InParanoid" id="A0A1X7SZ49"/>
<feature type="region of interest" description="Disordered" evidence="1">
    <location>
        <begin position="49"/>
        <end position="72"/>
    </location>
</feature>
<sequence length="503" mass="55586">MENKNYIPTTPLYDCADNHGTQLSRTSSQIPQTDDDNVRYQESEFGDYSRLSHQSGPSLRSNQKSNPPTQVYDAPYEVLNRRSDDTRASATKSPQCTVGKVLLISILVLILLLLVSILAMLFYLASKISCISDTSGSINSGFTGNAGINSSLTLLQNKMDYILEHFANNTATNNSSLFLQNAMDSVMSHIAVHDNLTNRSSDKILQLLNASIVKDIPTTAAINDILLIVSELLEIQNGSSLFNYVRPVSCRNIKAVQPNSPTGYYHFNNRNIYCNMDHLCGQEGGWTRIAYLDMNDSTQNCPASGHWTTWTSSFGLRICGLPPNPDGACRSVKFLTGDISYTQICGRVLAYQGGTTDGIRSGNTSIDSPYLDGVSITRGSPRQHVWSYISGLNSNVRTSCPCSDRSSASIPSFVKNNYYCESGNSDTFNYVDVIYLNNQLWDGKNCSAFESACCEPKNITSPPWFFRDYGNAASADYLELRICCDQGSSNENVLVHLYEIYVK</sequence>
<feature type="region of interest" description="Disordered" evidence="1">
    <location>
        <begin position="1"/>
        <end position="35"/>
    </location>
</feature>
<feature type="transmembrane region" description="Helical" evidence="2">
    <location>
        <begin position="101"/>
        <end position="125"/>
    </location>
</feature>
<keyword evidence="2" id="KW-0472">Membrane</keyword>
<protein>
    <submittedName>
        <fullName evidence="3">Uncharacterized protein</fullName>
    </submittedName>
</protein>
<feature type="compositionally biased region" description="Polar residues" evidence="1">
    <location>
        <begin position="19"/>
        <end position="32"/>
    </location>
</feature>
<reference evidence="3" key="1">
    <citation type="submission" date="2017-05" db="UniProtKB">
        <authorList>
            <consortium name="EnsemblMetazoa"/>
        </authorList>
    </citation>
    <scope>IDENTIFICATION</scope>
</reference>
<dbReference type="OrthoDB" id="5971203at2759"/>
<evidence type="ECO:0000313" key="3">
    <source>
        <dbReference type="EnsemblMetazoa" id="Aqu2.1.07454_001"/>
    </source>
</evidence>
<keyword evidence="2" id="KW-0812">Transmembrane</keyword>
<name>A0A1X7SZ49_AMPQE</name>
<feature type="compositionally biased region" description="Polar residues" evidence="1">
    <location>
        <begin position="51"/>
        <end position="69"/>
    </location>
</feature>
<proteinExistence type="predicted"/>
<accession>A0A1X7SZ49</accession>
<evidence type="ECO:0000256" key="1">
    <source>
        <dbReference type="SAM" id="MobiDB-lite"/>
    </source>
</evidence>
<keyword evidence="2" id="KW-1133">Transmembrane helix</keyword>
<dbReference type="EnsemblMetazoa" id="Aqu2.1.07454_001">
    <property type="protein sequence ID" value="Aqu2.1.07454_001"/>
    <property type="gene ID" value="Aqu2.1.07454"/>
</dbReference>
<evidence type="ECO:0000256" key="2">
    <source>
        <dbReference type="SAM" id="Phobius"/>
    </source>
</evidence>
<organism evidence="3">
    <name type="scientific">Amphimedon queenslandica</name>
    <name type="common">Sponge</name>
    <dbReference type="NCBI Taxonomy" id="400682"/>
    <lineage>
        <taxon>Eukaryota</taxon>
        <taxon>Metazoa</taxon>
        <taxon>Porifera</taxon>
        <taxon>Demospongiae</taxon>
        <taxon>Heteroscleromorpha</taxon>
        <taxon>Haplosclerida</taxon>
        <taxon>Niphatidae</taxon>
        <taxon>Amphimedon</taxon>
    </lineage>
</organism>